<keyword evidence="6" id="KW-1185">Reference proteome</keyword>
<dbReference type="Gene3D" id="3.40.50.2000">
    <property type="entry name" value="Glycogen Phosphorylase B"/>
    <property type="match status" value="2"/>
</dbReference>
<name>A0AAV5ENM6_ELECO</name>
<accession>A0AAV5ENM6</accession>
<organism evidence="5 6">
    <name type="scientific">Eleusine coracana subsp. coracana</name>
    <dbReference type="NCBI Taxonomy" id="191504"/>
    <lineage>
        <taxon>Eukaryota</taxon>
        <taxon>Viridiplantae</taxon>
        <taxon>Streptophyta</taxon>
        <taxon>Embryophyta</taxon>
        <taxon>Tracheophyta</taxon>
        <taxon>Spermatophyta</taxon>
        <taxon>Magnoliopsida</taxon>
        <taxon>Liliopsida</taxon>
        <taxon>Poales</taxon>
        <taxon>Poaceae</taxon>
        <taxon>PACMAD clade</taxon>
        <taxon>Chloridoideae</taxon>
        <taxon>Cynodonteae</taxon>
        <taxon>Eleusininae</taxon>
        <taxon>Eleusine</taxon>
    </lineage>
</organism>
<dbReference type="Pfam" id="PF00201">
    <property type="entry name" value="UDPGT"/>
    <property type="match status" value="1"/>
</dbReference>
<reference evidence="5" key="2">
    <citation type="submission" date="2021-12" db="EMBL/GenBank/DDBJ databases">
        <title>Resequencing data analysis of finger millet.</title>
        <authorList>
            <person name="Hatakeyama M."/>
            <person name="Aluri S."/>
            <person name="Balachadran M.T."/>
            <person name="Sivarajan S.R."/>
            <person name="Poveda L."/>
            <person name="Shimizu-Inatsugi R."/>
            <person name="Schlapbach R."/>
            <person name="Sreeman S.M."/>
            <person name="Shimizu K.K."/>
        </authorList>
    </citation>
    <scope>NUCLEOTIDE SEQUENCE</scope>
</reference>
<dbReference type="InterPro" id="IPR050481">
    <property type="entry name" value="UDP-glycosyltransf_plant"/>
</dbReference>
<sequence>MDAAAGSGSSSSPSPSPLRIVLCPWLAFGHMLPYLELAERLALRGHRVSFVSTPRNLARLPSLRPAAAARVELVALPLPHVDGLPDGAESTNSVSGVALELLWKAFDGLGAPFKEFLLAAEELGERPDWILADTFNHWAATVAGKHKVPCAMLLPTAALIASWTPRTTGQSVPVPGSVFEESAGEAERPANEPRYEWERRARLYAKLPSSGMSIAERCALTLRNCTITAMRSCVEWEGEAFKIAPALLGKPVVPLGLLPPSPDSGRGASVNREHATVQWLDAQPARSVVYVALGSEVPLPVEQVHELALGLELAGARFLWALRKPSGVSDGDILPPGFQDRTSNQGLVTMGWVPQISILSHAAVGAFLTHCGRNSLTEGFLFGHPLIMLPIVVDQGPNARLMERKKVGLQIPRDEDNGSFGHHDVANTIRAVMLEKEKRQIFATNARRMQEIVADQELHDRYVDEFVQQLRSYATDASSAPVEI</sequence>
<evidence type="ECO:0000256" key="4">
    <source>
        <dbReference type="RuleBase" id="RU362057"/>
    </source>
</evidence>
<evidence type="ECO:0000313" key="6">
    <source>
        <dbReference type="Proteomes" id="UP001054889"/>
    </source>
</evidence>
<dbReference type="GO" id="GO:0035251">
    <property type="term" value="F:UDP-glucosyltransferase activity"/>
    <property type="evidence" value="ECO:0007669"/>
    <property type="project" value="InterPro"/>
</dbReference>
<dbReference type="AlphaFoldDB" id="A0AAV5ENM6"/>
<keyword evidence="2 3" id="KW-0808">Transferase</keyword>
<evidence type="ECO:0000256" key="3">
    <source>
        <dbReference type="RuleBase" id="RU003718"/>
    </source>
</evidence>
<dbReference type="EMBL" id="BQKI01000076">
    <property type="protein sequence ID" value="GJN24008.1"/>
    <property type="molecule type" value="Genomic_DNA"/>
</dbReference>
<evidence type="ECO:0000256" key="2">
    <source>
        <dbReference type="ARBA" id="ARBA00022679"/>
    </source>
</evidence>
<dbReference type="PROSITE" id="PS00375">
    <property type="entry name" value="UDPGT"/>
    <property type="match status" value="1"/>
</dbReference>
<dbReference type="PANTHER" id="PTHR48049">
    <property type="entry name" value="GLYCOSYLTRANSFERASE"/>
    <property type="match status" value="1"/>
</dbReference>
<dbReference type="CDD" id="cd03784">
    <property type="entry name" value="GT1_Gtf-like"/>
    <property type="match status" value="1"/>
</dbReference>
<gene>
    <name evidence="5" type="primary">gb11712</name>
    <name evidence="5" type="ORF">PR202_gb11712</name>
</gene>
<dbReference type="EC" id="2.4.1.-" evidence="4"/>
<dbReference type="InterPro" id="IPR002213">
    <property type="entry name" value="UDP_glucos_trans"/>
</dbReference>
<protein>
    <recommendedName>
        <fullName evidence="4">Glycosyltransferase</fullName>
        <ecNumber evidence="4">2.4.1.-</ecNumber>
    </recommendedName>
</protein>
<comment type="similarity">
    <text evidence="1 3">Belongs to the UDP-glycosyltransferase family.</text>
</comment>
<dbReference type="Proteomes" id="UP001054889">
    <property type="component" value="Unassembled WGS sequence"/>
</dbReference>
<dbReference type="PANTHER" id="PTHR48049:SF158">
    <property type="entry name" value="OS06G0216100 PROTEIN"/>
    <property type="match status" value="1"/>
</dbReference>
<reference evidence="5" key="1">
    <citation type="journal article" date="2018" name="DNA Res.">
        <title>Multiple hybrid de novo genome assembly of finger millet, an orphan allotetraploid crop.</title>
        <authorList>
            <person name="Hatakeyama M."/>
            <person name="Aluri S."/>
            <person name="Balachadran M.T."/>
            <person name="Sivarajan S.R."/>
            <person name="Patrignani A."/>
            <person name="Gruter S."/>
            <person name="Poveda L."/>
            <person name="Shimizu-Inatsugi R."/>
            <person name="Baeten J."/>
            <person name="Francoijs K.J."/>
            <person name="Nataraja K.N."/>
            <person name="Reddy Y.A.N."/>
            <person name="Phadnis S."/>
            <person name="Ravikumar R.L."/>
            <person name="Schlapbach R."/>
            <person name="Sreeman S.M."/>
            <person name="Shimizu K.K."/>
        </authorList>
    </citation>
    <scope>NUCLEOTIDE SEQUENCE</scope>
</reference>
<dbReference type="InterPro" id="IPR035595">
    <property type="entry name" value="UDP_glycos_trans_CS"/>
</dbReference>
<evidence type="ECO:0000313" key="5">
    <source>
        <dbReference type="EMBL" id="GJN24008.1"/>
    </source>
</evidence>
<dbReference type="FunFam" id="3.40.50.2000:FF:000037">
    <property type="entry name" value="Glycosyltransferase"/>
    <property type="match status" value="1"/>
</dbReference>
<keyword evidence="3" id="KW-0328">Glycosyltransferase</keyword>
<evidence type="ECO:0000256" key="1">
    <source>
        <dbReference type="ARBA" id="ARBA00009995"/>
    </source>
</evidence>
<proteinExistence type="inferred from homology"/>
<dbReference type="SUPFAM" id="SSF53756">
    <property type="entry name" value="UDP-Glycosyltransferase/glycogen phosphorylase"/>
    <property type="match status" value="1"/>
</dbReference>
<comment type="caution">
    <text evidence="5">The sequence shown here is derived from an EMBL/GenBank/DDBJ whole genome shotgun (WGS) entry which is preliminary data.</text>
</comment>